<accession>A0A7C9AB95</accession>
<protein>
    <submittedName>
        <fullName evidence="2">DNA-directed RNA polymerase</fullName>
        <ecNumber evidence="2">2.7.7.6</ecNumber>
    </submittedName>
</protein>
<feature type="compositionally biased region" description="Low complexity" evidence="1">
    <location>
        <begin position="268"/>
        <end position="279"/>
    </location>
</feature>
<keyword evidence="2" id="KW-0240">DNA-directed RNA polymerase</keyword>
<keyword evidence="2" id="KW-0808">Transferase</keyword>
<keyword evidence="2" id="KW-0804">Transcription</keyword>
<feature type="region of interest" description="Disordered" evidence="1">
    <location>
        <begin position="268"/>
        <end position="374"/>
    </location>
</feature>
<dbReference type="EMBL" id="GISG01218883">
    <property type="protein sequence ID" value="MBA4662936.1"/>
    <property type="molecule type" value="Transcribed_RNA"/>
</dbReference>
<dbReference type="EC" id="2.7.7.6" evidence="2"/>
<dbReference type="NCBIfam" id="TIGR01615">
    <property type="entry name" value="A_thal_3542"/>
    <property type="match status" value="1"/>
</dbReference>
<proteinExistence type="predicted"/>
<name>A0A7C9AB95_OPUST</name>
<feature type="compositionally biased region" description="Low complexity" evidence="1">
    <location>
        <begin position="323"/>
        <end position="335"/>
    </location>
</feature>
<organism evidence="2">
    <name type="scientific">Opuntia streptacantha</name>
    <name type="common">Prickly pear cactus</name>
    <name type="synonym">Opuntia cardona</name>
    <dbReference type="NCBI Taxonomy" id="393608"/>
    <lineage>
        <taxon>Eukaryota</taxon>
        <taxon>Viridiplantae</taxon>
        <taxon>Streptophyta</taxon>
        <taxon>Embryophyta</taxon>
        <taxon>Tracheophyta</taxon>
        <taxon>Spermatophyta</taxon>
        <taxon>Magnoliopsida</taxon>
        <taxon>eudicotyledons</taxon>
        <taxon>Gunneridae</taxon>
        <taxon>Pentapetalae</taxon>
        <taxon>Caryophyllales</taxon>
        <taxon>Cactineae</taxon>
        <taxon>Cactaceae</taxon>
        <taxon>Opuntioideae</taxon>
        <taxon>Opuntia</taxon>
    </lineage>
</organism>
<dbReference type="GO" id="GO:0000428">
    <property type="term" value="C:DNA-directed RNA polymerase complex"/>
    <property type="evidence" value="ECO:0007669"/>
    <property type="project" value="UniProtKB-KW"/>
</dbReference>
<dbReference type="Pfam" id="PF04720">
    <property type="entry name" value="PDDEXK_6"/>
    <property type="match status" value="1"/>
</dbReference>
<dbReference type="GO" id="GO:0003899">
    <property type="term" value="F:DNA-directed RNA polymerase activity"/>
    <property type="evidence" value="ECO:0007669"/>
    <property type="project" value="UniProtKB-EC"/>
</dbReference>
<dbReference type="InterPro" id="IPR006502">
    <property type="entry name" value="PDDEXK-like"/>
</dbReference>
<reference evidence="2" key="2">
    <citation type="submission" date="2020-07" db="EMBL/GenBank/DDBJ databases">
        <authorList>
            <person name="Vera ALvarez R."/>
            <person name="Arias-Moreno D.M."/>
            <person name="Jimenez-Jacinto V."/>
            <person name="Jimenez-Bremont J.F."/>
            <person name="Swaminathan K."/>
            <person name="Moose S.P."/>
            <person name="Guerrero-Gonzalez M.L."/>
            <person name="Marino-Ramirez L."/>
            <person name="Landsman D."/>
            <person name="Rodriguez-Kessler M."/>
            <person name="Delgado-Sanchez P."/>
        </authorList>
    </citation>
    <scope>NUCLEOTIDE SEQUENCE</scope>
    <source>
        <tissue evidence="2">Cladode</tissue>
    </source>
</reference>
<evidence type="ECO:0000256" key="1">
    <source>
        <dbReference type="SAM" id="MobiDB-lite"/>
    </source>
</evidence>
<sequence length="389" mass="42620">MPLSMKIQPIDAGSDDYSRAEMVASAGKPVVKSRLRRLFRISVAEKEAEPYSGDVFEPSSVCLAKMVQNFIEETTEKPPSGRNRCNCFNGSGSDGSSDGESDAVGVCDFLKSLVVCGSANEKKVLEDTSRIFAEKNKVCKRKDELRKIVTEGLLSLGYDAAICKSKWEKSPSFPAGEYEYVDVIVGEERLIIDIDFRSEFEVARSTKTYKSILQALPHIFVGKSDRLSKIICILSEAAKQSLKKKGMPIPPWRKADYVQAKWLSPPTRRACASASAPTTATPPPSPVIPAIDTGVLSPDKAPLLPPPPPPENDSQTQADESEPSQSSPQFESLFEMSESSGEEETKVKEKHKQKHKHKDNQTVEITPMKGSKPGVKIVTGLASIMEEKP</sequence>
<dbReference type="PANTHER" id="PTHR31579:SF14">
    <property type="entry name" value="RNA POLYMERASE SUBUNIT BETA-BETA PROTEIN, PUTATIVE (DUF506)-RELATED"/>
    <property type="match status" value="1"/>
</dbReference>
<dbReference type="AlphaFoldDB" id="A0A7C9AB95"/>
<evidence type="ECO:0000313" key="2">
    <source>
        <dbReference type="EMBL" id="MBA4662936.1"/>
    </source>
</evidence>
<feature type="compositionally biased region" description="Basic residues" evidence="1">
    <location>
        <begin position="348"/>
        <end position="358"/>
    </location>
</feature>
<dbReference type="PANTHER" id="PTHR31579">
    <property type="entry name" value="OS03G0796600 PROTEIN"/>
    <property type="match status" value="1"/>
</dbReference>
<keyword evidence="2" id="KW-0548">Nucleotidyltransferase</keyword>
<reference evidence="2" key="1">
    <citation type="journal article" date="2013" name="J. Plant Res.">
        <title>Effect of fungi and light on seed germination of three Opuntia species from semiarid lands of central Mexico.</title>
        <authorList>
            <person name="Delgado-Sanchez P."/>
            <person name="Jimenez-Bremont J.F."/>
            <person name="Guerrero-Gonzalez Mde L."/>
            <person name="Flores J."/>
        </authorList>
    </citation>
    <scope>NUCLEOTIDE SEQUENCE</scope>
    <source>
        <tissue evidence="2">Cladode</tissue>
    </source>
</reference>